<dbReference type="PROSITE" id="PS51257">
    <property type="entry name" value="PROKAR_LIPOPROTEIN"/>
    <property type="match status" value="1"/>
</dbReference>
<evidence type="ECO:0000313" key="3">
    <source>
        <dbReference type="Proteomes" id="UP000035579"/>
    </source>
</evidence>
<protein>
    <submittedName>
        <fullName evidence="2">Flagellar hook-length control protein FliK</fullName>
    </submittedName>
</protein>
<gene>
    <name evidence="2" type="ORF">AA314_04587</name>
</gene>
<keyword evidence="2" id="KW-0969">Cilium</keyword>
<evidence type="ECO:0000313" key="2">
    <source>
        <dbReference type="EMBL" id="AKJ02961.1"/>
    </source>
</evidence>
<feature type="region of interest" description="Disordered" evidence="1">
    <location>
        <begin position="146"/>
        <end position="167"/>
    </location>
</feature>
<dbReference type="KEGG" id="age:AA314_04587"/>
<dbReference type="EMBL" id="CP011509">
    <property type="protein sequence ID" value="AKJ02961.1"/>
    <property type="molecule type" value="Genomic_DNA"/>
</dbReference>
<dbReference type="NCBIfam" id="TIGR04534">
    <property type="entry name" value="ELWxxDGT_rpt"/>
    <property type="match status" value="3"/>
</dbReference>
<organism evidence="2 3">
    <name type="scientific">Archangium gephyra</name>
    <dbReference type="NCBI Taxonomy" id="48"/>
    <lineage>
        <taxon>Bacteria</taxon>
        <taxon>Pseudomonadati</taxon>
        <taxon>Myxococcota</taxon>
        <taxon>Myxococcia</taxon>
        <taxon>Myxococcales</taxon>
        <taxon>Cystobacterineae</taxon>
        <taxon>Archangiaceae</taxon>
        <taxon>Archangium</taxon>
    </lineage>
</organism>
<keyword evidence="2" id="KW-0282">Flagellum</keyword>
<dbReference type="AlphaFoldDB" id="A0AAC8Q9A9"/>
<name>A0AAC8Q9A9_9BACT</name>
<dbReference type="RefSeq" id="WP_169800721.1">
    <property type="nucleotide sequence ID" value="NZ_CP011509.1"/>
</dbReference>
<evidence type="ECO:0000256" key="1">
    <source>
        <dbReference type="SAM" id="MobiDB-lite"/>
    </source>
</evidence>
<sequence length="930" mass="98998">MHLKARHHLRPLSPLLLSFALGCAGPAPEQEAPRGSSVSKQSPPPGLRPSLVKDLQVGEAPFPTDANTSWGVALPAVTASGTVYFSARDGNNASALWRTDGTPEGTRLVRQFATGTASGFLLELATVGDTLYLTVNDERLGTRLFKSDGTPEGTVELPQPERGPLDRPGELTACDGRVFFRDPRGLWTLEGTPERPVLLASVNIYPQTGFEQPPRHVVCAEQTLFFVDARSWGDNALWKSDGTVEGTVPLASLGLISGWSDPLFYISGPRVFLNVDDTQRNTLWTSDGTPEGTGELSGFNLYEPELTVHTAAGGSLYFSLPGTTYEPYPFTWGWGLGLWKSDSTGMGSHKVVDLPSDIQGLRPSALALGNTLLLSTKNGLLYRSDGTPEGTFLLANVGLPELPEQRAGASLPDGRLLFAALDPSGETSLWITDGTVEGTMPLQTAREESLRRPWTLTRVGDRVLFWADDGLHGQEPWVTNGTPEGTRLLRDIYRTNTSLPQSLTDVEGTLFFTATSEQGSGLWKSDGTAEGTTFLQPLVLTDPWLRTTGFTPVGSSLFFFQTTSFAPSLWKSDGTVAGTLKLRDFRGGDVTARTALGSTFFFSASEGASGSELWKSDGTVEGTVLFKDIIPGPGSSVPTKLTRAGDGFFFIANDGVHGGELWKSDGTVEGTVLVKDVLAGTGSGINRNSFHELLPVGTTLFFTATDGVHGEELWKSDGTAEGTVLVKDIFPGRSGSSLHDLVDVGGTLFFTAEDGVHGRELWKSDGTAEGTVLVHDTRPGVGSAFPVTYGWQKLPSRLSAIGGALYFPADDGVHGTEPWKSDGTAAGTVLLRDVLPGSESSGAGIVPFVPVGNQGVFAFSASDGVSGLELWTSDGTPEGTRRFADLHEGAASAAPLQLTVSGSRLFFVANDGEHGREVWSVKQGAFQHQP</sequence>
<dbReference type="InterPro" id="IPR030916">
    <property type="entry name" value="ELWxxDGT_rpt"/>
</dbReference>
<keyword evidence="2" id="KW-0966">Cell projection</keyword>
<reference evidence="2 3" key="1">
    <citation type="submission" date="2015-05" db="EMBL/GenBank/DDBJ databases">
        <title>Genome assembly of Archangium gephyra DSM 2261.</title>
        <authorList>
            <person name="Sharma G."/>
            <person name="Subramanian S."/>
        </authorList>
    </citation>
    <scope>NUCLEOTIDE SEQUENCE [LARGE SCALE GENOMIC DNA]</scope>
    <source>
        <strain evidence="2 3">DSM 2261</strain>
    </source>
</reference>
<dbReference type="Proteomes" id="UP000035579">
    <property type="component" value="Chromosome"/>
</dbReference>
<feature type="region of interest" description="Disordered" evidence="1">
    <location>
        <begin position="26"/>
        <end position="51"/>
    </location>
</feature>
<proteinExistence type="predicted"/>
<accession>A0AAC8Q9A9</accession>